<dbReference type="PROSITE" id="PS51128">
    <property type="entry name" value="ZF_DKSA_2"/>
    <property type="match status" value="1"/>
</dbReference>
<reference evidence="7 8" key="1">
    <citation type="submission" date="2018-07" db="EMBL/GenBank/DDBJ databases">
        <title>Bacillus sp. YLB-04 draft genome sequence.</title>
        <authorList>
            <person name="Yu L."/>
            <person name="Tang X."/>
        </authorList>
    </citation>
    <scope>NUCLEOTIDE SEQUENCE [LARGE SCALE GENOMIC DNA]</scope>
    <source>
        <strain evidence="7 8">YLB-04</strain>
    </source>
</reference>
<dbReference type="Pfam" id="PF01258">
    <property type="entry name" value="zf-dskA_traR"/>
    <property type="match status" value="1"/>
</dbReference>
<evidence type="ECO:0000313" key="7">
    <source>
        <dbReference type="EMBL" id="RDU36106.1"/>
    </source>
</evidence>
<dbReference type="OrthoDB" id="9811543at2"/>
<dbReference type="GO" id="GO:0008270">
    <property type="term" value="F:zinc ion binding"/>
    <property type="evidence" value="ECO:0007669"/>
    <property type="project" value="UniProtKB-KW"/>
</dbReference>
<comment type="caution">
    <text evidence="7">The sequence shown here is derived from an EMBL/GenBank/DDBJ whole genome shotgun (WGS) entry which is preliminary data.</text>
</comment>
<feature type="region of interest" description="Disordered" evidence="5">
    <location>
        <begin position="188"/>
        <end position="252"/>
    </location>
</feature>
<gene>
    <name evidence="7" type="ORF">DRW41_13800</name>
</gene>
<organism evidence="7 8">
    <name type="scientific">Neobacillus piezotolerans</name>
    <dbReference type="NCBI Taxonomy" id="2259171"/>
    <lineage>
        <taxon>Bacteria</taxon>
        <taxon>Bacillati</taxon>
        <taxon>Bacillota</taxon>
        <taxon>Bacilli</taxon>
        <taxon>Bacillales</taxon>
        <taxon>Bacillaceae</taxon>
        <taxon>Neobacillus</taxon>
    </lineage>
</organism>
<feature type="domain" description="Zinc finger DksA/TraR C4-type" evidence="6">
    <location>
        <begin position="89"/>
        <end position="117"/>
    </location>
</feature>
<evidence type="ECO:0000256" key="4">
    <source>
        <dbReference type="PROSITE-ProRule" id="PRU00510"/>
    </source>
</evidence>
<dbReference type="InterPro" id="IPR037187">
    <property type="entry name" value="DnaK_N"/>
</dbReference>
<dbReference type="Proteomes" id="UP000257144">
    <property type="component" value="Unassembled WGS sequence"/>
</dbReference>
<proteinExistence type="predicted"/>
<dbReference type="PANTHER" id="PTHR33823:SF4">
    <property type="entry name" value="GENERAL STRESS PROTEIN 16O"/>
    <property type="match status" value="1"/>
</dbReference>
<evidence type="ECO:0000259" key="6">
    <source>
        <dbReference type="Pfam" id="PF01258"/>
    </source>
</evidence>
<evidence type="ECO:0000256" key="2">
    <source>
        <dbReference type="ARBA" id="ARBA00022771"/>
    </source>
</evidence>
<evidence type="ECO:0000256" key="1">
    <source>
        <dbReference type="ARBA" id="ARBA00022723"/>
    </source>
</evidence>
<dbReference type="AlphaFoldDB" id="A0A3D8GPW2"/>
<name>A0A3D8GPW2_9BACI</name>
<keyword evidence="1" id="KW-0479">Metal-binding</keyword>
<feature type="compositionally biased region" description="Basic and acidic residues" evidence="5">
    <location>
        <begin position="25"/>
        <end position="39"/>
    </location>
</feature>
<keyword evidence="3" id="KW-0862">Zinc</keyword>
<dbReference type="EMBL" id="QNQT01000006">
    <property type="protein sequence ID" value="RDU36106.1"/>
    <property type="molecule type" value="Genomic_DNA"/>
</dbReference>
<accession>A0A3D8GPW2</accession>
<feature type="zinc finger region" description="dksA C4-type" evidence="4">
    <location>
        <begin position="94"/>
        <end position="118"/>
    </location>
</feature>
<feature type="compositionally biased region" description="Acidic residues" evidence="5">
    <location>
        <begin position="192"/>
        <end position="201"/>
    </location>
</feature>
<dbReference type="PANTHER" id="PTHR33823">
    <property type="entry name" value="RNA POLYMERASE-BINDING TRANSCRIPTION FACTOR DKSA-RELATED"/>
    <property type="match status" value="1"/>
</dbReference>
<dbReference type="NCBIfam" id="TIGR02890">
    <property type="entry name" value="bacill_yteA"/>
    <property type="match status" value="1"/>
</dbReference>
<keyword evidence="2" id="KW-0863">Zinc-finger</keyword>
<keyword evidence="8" id="KW-1185">Reference proteome</keyword>
<evidence type="ECO:0000313" key="8">
    <source>
        <dbReference type="Proteomes" id="UP000257144"/>
    </source>
</evidence>
<protein>
    <submittedName>
        <fullName evidence="7">Molecular chaperone DnaK</fullName>
    </submittedName>
</protein>
<feature type="compositionally biased region" description="Basic and acidic residues" evidence="5">
    <location>
        <begin position="243"/>
        <end position="252"/>
    </location>
</feature>
<dbReference type="SUPFAM" id="SSF57716">
    <property type="entry name" value="Glucocorticoid receptor-like (DNA-binding domain)"/>
    <property type="match status" value="1"/>
</dbReference>
<feature type="region of interest" description="Disordered" evidence="5">
    <location>
        <begin position="25"/>
        <end position="54"/>
    </location>
</feature>
<dbReference type="InterPro" id="IPR014240">
    <property type="entry name" value="YteA"/>
</dbReference>
<feature type="region of interest" description="Disordered" evidence="5">
    <location>
        <begin position="133"/>
        <end position="152"/>
    </location>
</feature>
<evidence type="ECO:0000256" key="3">
    <source>
        <dbReference type="ARBA" id="ARBA00022833"/>
    </source>
</evidence>
<sequence length="252" mass="28639">MLTTNQLNSLKYLLKEEEKALEKQLEMKDGYGDRDKDETETVGELSSYDNHPADLGTELFEREKNFALDGHADSQLEKVKEALAAFEDGSYGVCRECGEEIPYERLEAVPSTLYCVEHTPDRTTAKDRPVEEDILDPSVPNSFRGRSKGGVIDTNDSFEEVAHYGTSEGPQDLVGDYNSYEELYRNGINEEAPPEDIEEFVSNDMDGGNRKYNPSNDKLKELENMLDRKGLDSQMGDVHYHRKDSYVDDKKK</sequence>
<dbReference type="InterPro" id="IPR000962">
    <property type="entry name" value="Znf_DskA_TraR"/>
</dbReference>
<dbReference type="RefSeq" id="WP_115452595.1">
    <property type="nucleotide sequence ID" value="NZ_QNQT01000006.1"/>
</dbReference>
<dbReference type="SUPFAM" id="SSF109635">
    <property type="entry name" value="DnaK suppressor protein DksA, alpha-hairpin domain"/>
    <property type="match status" value="1"/>
</dbReference>
<feature type="compositionally biased region" description="Basic and acidic residues" evidence="5">
    <location>
        <begin position="217"/>
        <end position="231"/>
    </location>
</feature>
<evidence type="ECO:0000256" key="5">
    <source>
        <dbReference type="SAM" id="MobiDB-lite"/>
    </source>
</evidence>
<dbReference type="Gene3D" id="1.20.120.910">
    <property type="entry name" value="DksA, coiled-coil domain"/>
    <property type="match status" value="1"/>
</dbReference>